<accession>A0ABX5NLL2</accession>
<organism evidence="2 3">
    <name type="scientific">Serratia marcescens</name>
    <dbReference type="NCBI Taxonomy" id="615"/>
    <lineage>
        <taxon>Bacteria</taxon>
        <taxon>Pseudomonadati</taxon>
        <taxon>Pseudomonadota</taxon>
        <taxon>Gammaproteobacteria</taxon>
        <taxon>Enterobacterales</taxon>
        <taxon>Yersiniaceae</taxon>
        <taxon>Serratia</taxon>
    </lineage>
</organism>
<dbReference type="RefSeq" id="WP_110593618.1">
    <property type="nucleotide sequence ID" value="NZ_JAOWIM010000009.1"/>
</dbReference>
<reference evidence="2 3" key="1">
    <citation type="submission" date="2018-06" db="EMBL/GenBank/DDBJ databases">
        <title>Serratia marcescens genome sequencing and assembly.</title>
        <authorList>
            <person name="Martins R.C.R."/>
            <person name="Perdigao-Neto L.V."/>
            <person name="Costa S.F."/>
            <person name="Levin A.S.S."/>
        </authorList>
    </citation>
    <scope>NUCLEOTIDE SEQUENCE [LARGE SCALE GENOMIC DNA]</scope>
    <source>
        <strain evidence="2 3">1283</strain>
    </source>
</reference>
<dbReference type="EMBL" id="QJQB01000114">
    <property type="protein sequence ID" value="PYA72408.1"/>
    <property type="molecule type" value="Genomic_DNA"/>
</dbReference>
<dbReference type="SUPFAM" id="SSF54292">
    <property type="entry name" value="2Fe-2S ferredoxin-like"/>
    <property type="match status" value="1"/>
</dbReference>
<gene>
    <name evidence="2" type="ORF">DMW51_05490</name>
</gene>
<keyword evidence="3" id="KW-1185">Reference proteome</keyword>
<dbReference type="Gene3D" id="3.10.20.30">
    <property type="match status" value="1"/>
</dbReference>
<dbReference type="PROSITE" id="PS51085">
    <property type="entry name" value="2FE2S_FER_2"/>
    <property type="match status" value="1"/>
</dbReference>
<dbReference type="InterPro" id="IPR012675">
    <property type="entry name" value="Beta-grasp_dom_sf"/>
</dbReference>
<dbReference type="CDD" id="cd00207">
    <property type="entry name" value="fer2"/>
    <property type="match status" value="1"/>
</dbReference>
<dbReference type="Pfam" id="PF00111">
    <property type="entry name" value="Fer2"/>
    <property type="match status" value="1"/>
</dbReference>
<proteinExistence type="predicted"/>
<name>A0ABX5NLL2_SERMA</name>
<reference evidence="3" key="2">
    <citation type="submission" date="2018-06" db="EMBL/GenBank/DDBJ databases">
        <title>Serratia marcescens genome sequencing and assembly.</title>
        <authorList>
            <person name="Martins R.C."/>
            <person name="Perdigao-Neto L.V."/>
            <person name="Costa S.F."/>
            <person name="Levin A.S.S."/>
        </authorList>
    </citation>
    <scope>NUCLEOTIDE SEQUENCE [LARGE SCALE GENOMIC DNA]</scope>
    <source>
        <strain evidence="3">1283</strain>
    </source>
</reference>
<evidence type="ECO:0000259" key="1">
    <source>
        <dbReference type="PROSITE" id="PS51085"/>
    </source>
</evidence>
<sequence length="224" mass="25828">MSNRTLLIKGAIRHDDDVAEVLTLKVSRYDPYGYSEECSIFEVNFQDDKGTKTLSLEFVNLYETCYLRDINYIEKEWSDNGLLMAISVSFHLTKFERFIIIGNYLFETITRIFSKNSIYPEIVLKESEYNKNSSYYINYLPRDIIVKHNDDVFGIITEDTILDSALENNIELKHMCKAGICMKCRKKIQSGACMAISSNEENNMVKSQHVLTCNYKALTSLVIG</sequence>
<evidence type="ECO:0000313" key="2">
    <source>
        <dbReference type="EMBL" id="PYA72408.1"/>
    </source>
</evidence>
<dbReference type="InterPro" id="IPR001041">
    <property type="entry name" value="2Fe-2S_ferredoxin-type"/>
</dbReference>
<dbReference type="InterPro" id="IPR036010">
    <property type="entry name" value="2Fe-2S_ferredoxin-like_sf"/>
</dbReference>
<protein>
    <recommendedName>
        <fullName evidence="1">2Fe-2S ferredoxin-type domain-containing protein</fullName>
    </recommendedName>
</protein>
<comment type="caution">
    <text evidence="2">The sequence shown here is derived from an EMBL/GenBank/DDBJ whole genome shotgun (WGS) entry which is preliminary data.</text>
</comment>
<dbReference type="Proteomes" id="UP000247823">
    <property type="component" value="Unassembled WGS sequence"/>
</dbReference>
<feature type="domain" description="2Fe-2S ferredoxin-type" evidence="1">
    <location>
        <begin position="142"/>
        <end position="224"/>
    </location>
</feature>
<evidence type="ECO:0000313" key="3">
    <source>
        <dbReference type="Proteomes" id="UP000247823"/>
    </source>
</evidence>